<proteinExistence type="predicted"/>
<evidence type="ECO:0000313" key="4">
    <source>
        <dbReference type="Proteomes" id="UP001143307"/>
    </source>
</evidence>
<dbReference type="EMBL" id="SHNP01000005">
    <property type="protein sequence ID" value="MCX2974917.1"/>
    <property type="molecule type" value="Genomic_DNA"/>
</dbReference>
<dbReference type="InterPro" id="IPR036873">
    <property type="entry name" value="Rhodanese-like_dom_sf"/>
</dbReference>
<dbReference type="Pfam" id="PF00581">
    <property type="entry name" value="Rhodanese"/>
    <property type="match status" value="1"/>
</dbReference>
<dbReference type="RefSeq" id="WP_279253586.1">
    <property type="nucleotide sequence ID" value="NZ_SHNP01000005.1"/>
</dbReference>
<feature type="chain" id="PRO_5045411255" evidence="1">
    <location>
        <begin position="26"/>
        <end position="116"/>
    </location>
</feature>
<keyword evidence="4" id="KW-1185">Reference proteome</keyword>
<evidence type="ECO:0000256" key="1">
    <source>
        <dbReference type="SAM" id="SignalP"/>
    </source>
</evidence>
<dbReference type="Gene3D" id="3.40.250.10">
    <property type="entry name" value="Rhodanese-like domain"/>
    <property type="match status" value="1"/>
</dbReference>
<feature type="domain" description="Rhodanese" evidence="2">
    <location>
        <begin position="25"/>
        <end position="114"/>
    </location>
</feature>
<accession>A0ABT3SY47</accession>
<reference evidence="3" key="1">
    <citation type="submission" date="2019-02" db="EMBL/GenBank/DDBJ databases">
        <authorList>
            <person name="Li S.-H."/>
        </authorList>
    </citation>
    <scope>NUCLEOTIDE SEQUENCE</scope>
    <source>
        <strain evidence="3">IMCC8485</strain>
    </source>
</reference>
<dbReference type="PANTHER" id="PTHR43031:SF18">
    <property type="entry name" value="RHODANESE-RELATED SULFURTRANSFERASES"/>
    <property type="match status" value="1"/>
</dbReference>
<gene>
    <name evidence="3" type="ORF">EYC87_15090</name>
</gene>
<dbReference type="PANTHER" id="PTHR43031">
    <property type="entry name" value="FAD-DEPENDENT OXIDOREDUCTASE"/>
    <property type="match status" value="1"/>
</dbReference>
<comment type="caution">
    <text evidence="3">The sequence shown here is derived from an EMBL/GenBank/DDBJ whole genome shotgun (WGS) entry which is preliminary data.</text>
</comment>
<dbReference type="InterPro" id="IPR050229">
    <property type="entry name" value="GlpE_sulfurtransferase"/>
</dbReference>
<evidence type="ECO:0000259" key="2">
    <source>
        <dbReference type="PROSITE" id="PS50206"/>
    </source>
</evidence>
<dbReference type="PROSITE" id="PS50206">
    <property type="entry name" value="RHODANESE_3"/>
    <property type="match status" value="1"/>
</dbReference>
<dbReference type="SMART" id="SM00450">
    <property type="entry name" value="RHOD"/>
    <property type="match status" value="1"/>
</dbReference>
<evidence type="ECO:0000313" key="3">
    <source>
        <dbReference type="EMBL" id="MCX2974917.1"/>
    </source>
</evidence>
<sequence length="116" mass="13004">MFKSRIYSLSFWFGTLFIASTWAQAQNNVLLIDTRSPAEYEEGHIQGALLIPYDTIEAGVLKLSASKDTPVYLYCGSGRRAEVARERLEYRGYTKVINLGGMSDAQAFFAPVEEQP</sequence>
<protein>
    <submittedName>
        <fullName evidence="3">Rhodanese-like domain-containing protein</fullName>
    </submittedName>
</protein>
<dbReference type="Proteomes" id="UP001143307">
    <property type="component" value="Unassembled WGS sequence"/>
</dbReference>
<name>A0ABT3SY47_9GAMM</name>
<dbReference type="InterPro" id="IPR001763">
    <property type="entry name" value="Rhodanese-like_dom"/>
</dbReference>
<keyword evidence="1" id="KW-0732">Signal</keyword>
<dbReference type="SUPFAM" id="SSF52821">
    <property type="entry name" value="Rhodanese/Cell cycle control phosphatase"/>
    <property type="match status" value="1"/>
</dbReference>
<dbReference type="CDD" id="cd00158">
    <property type="entry name" value="RHOD"/>
    <property type="match status" value="1"/>
</dbReference>
<feature type="signal peptide" evidence="1">
    <location>
        <begin position="1"/>
        <end position="25"/>
    </location>
</feature>
<organism evidence="3 4">
    <name type="scientific">Candidatus Seongchinamella marina</name>
    <dbReference type="NCBI Taxonomy" id="2518990"/>
    <lineage>
        <taxon>Bacteria</taxon>
        <taxon>Pseudomonadati</taxon>
        <taxon>Pseudomonadota</taxon>
        <taxon>Gammaproteobacteria</taxon>
        <taxon>Cellvibrionales</taxon>
        <taxon>Halieaceae</taxon>
        <taxon>Seongchinamella</taxon>
    </lineage>
</organism>